<feature type="domain" description="Palmitoyltransferase DHHC" evidence="10">
    <location>
        <begin position="182"/>
        <end position="214"/>
    </location>
</feature>
<dbReference type="GO" id="GO:0005783">
    <property type="term" value="C:endoplasmic reticulum"/>
    <property type="evidence" value="ECO:0007669"/>
    <property type="project" value="TreeGrafter"/>
</dbReference>
<organism evidence="11 12">
    <name type="scientific">Colocasia esculenta</name>
    <name type="common">Wild taro</name>
    <name type="synonym">Arum esculentum</name>
    <dbReference type="NCBI Taxonomy" id="4460"/>
    <lineage>
        <taxon>Eukaryota</taxon>
        <taxon>Viridiplantae</taxon>
        <taxon>Streptophyta</taxon>
        <taxon>Embryophyta</taxon>
        <taxon>Tracheophyta</taxon>
        <taxon>Spermatophyta</taxon>
        <taxon>Magnoliopsida</taxon>
        <taxon>Liliopsida</taxon>
        <taxon>Araceae</taxon>
        <taxon>Aroideae</taxon>
        <taxon>Colocasieae</taxon>
        <taxon>Colocasia</taxon>
    </lineage>
</organism>
<reference evidence="11" key="1">
    <citation type="submission" date="2017-07" db="EMBL/GenBank/DDBJ databases">
        <title>Taro Niue Genome Assembly and Annotation.</title>
        <authorList>
            <person name="Atibalentja N."/>
            <person name="Keating K."/>
            <person name="Fields C.J."/>
        </authorList>
    </citation>
    <scope>NUCLEOTIDE SEQUENCE</scope>
    <source>
        <strain evidence="11">Niue_2</strain>
        <tissue evidence="11">Leaf</tissue>
    </source>
</reference>
<feature type="transmembrane region" description="Helical" evidence="8">
    <location>
        <begin position="253"/>
        <end position="277"/>
    </location>
</feature>
<comment type="similarity">
    <text evidence="2 8">Belongs to the DHHC palmitoyltransferase family.</text>
</comment>
<keyword evidence="3 8" id="KW-0808">Transferase</keyword>
<dbReference type="EMBL" id="NMUH01003025">
    <property type="protein sequence ID" value="MQM03392.1"/>
    <property type="molecule type" value="Genomic_DNA"/>
</dbReference>
<feature type="compositionally biased region" description="Basic and acidic residues" evidence="9">
    <location>
        <begin position="667"/>
        <end position="676"/>
    </location>
</feature>
<sequence>MVRRHGWQLPAHTFQVVAITVFFLLVVAFYAFFSPFLGKRIFEYVAIAVYTPVALAVFILYVRCTRINPADPGIMAKFDEGLINVPKNNFGSHGVNLPANFGSVETGTYSSPVSACRSSVGGHSSRKDAAGVTNGIDIPTGPPRKRSHCCCYIGAVFYLLFVKSDCRKQEEATDQQVAGEDALFCTLCNAEVRKYSKHCRSCDKCVDGFDHHCRLAIESGVGITVLVLCFVDKKGTENNIVEKLGNGFSRAPFATVVAICTAVSLLACVPLGELFFFHMILIKKGITTYEYVVAMRAMSEAPPASVDEDAQNAQNILYSPTGSAATGFSGGSSLGLQYKGVWCTPPRVFIDQQDEVIPHLEPGMVPSTVDPDAAGFAERGGKMPKKAVKLSAWKLAKLDSNEAIRAAAKARASSSVLRPVDHRRMPDADLSSSGNLSCRSSLSTDFGVNKETKNDLGLSPLRNSYAQSHASKDDYDTGTQSISSFSSPSRIHESVSLSPLPLQSSLPDRSFIARVPLTGTHLTNPMFQSATSLVRESKRSSVIWDQEAGRYVSVPSTSRAETGLDAAIRTGRSLVNHAAETSNGSGTFSDSSSAMRAPMQQERLMYTGQSIFFGGPLLNAPMRDSLGNSGPTGLRTEHQRESNIPREIRGDRRAGLDPFPVFTPGTLDKEPPTSSK</sequence>
<evidence type="ECO:0000313" key="11">
    <source>
        <dbReference type="EMBL" id="MQM03392.1"/>
    </source>
</evidence>
<comment type="subcellular location">
    <subcellularLocation>
        <location evidence="1">Membrane</location>
        <topology evidence="1">Multi-pass membrane protein</topology>
    </subcellularLocation>
</comment>
<proteinExistence type="inferred from homology"/>
<dbReference type="Pfam" id="PF01529">
    <property type="entry name" value="DHHC"/>
    <property type="match status" value="1"/>
</dbReference>
<dbReference type="Proteomes" id="UP000652761">
    <property type="component" value="Unassembled WGS sequence"/>
</dbReference>
<gene>
    <name evidence="11" type="ORF">Taro_036175</name>
</gene>
<dbReference type="OrthoDB" id="9909019at2759"/>
<dbReference type="AlphaFoldDB" id="A0A843W0V7"/>
<dbReference type="EC" id="2.3.1.225" evidence="8"/>
<evidence type="ECO:0000256" key="6">
    <source>
        <dbReference type="ARBA" id="ARBA00023136"/>
    </source>
</evidence>
<dbReference type="InterPro" id="IPR039859">
    <property type="entry name" value="PFA4/ZDH16/20/ERF2-like"/>
</dbReference>
<evidence type="ECO:0000256" key="8">
    <source>
        <dbReference type="RuleBase" id="RU079119"/>
    </source>
</evidence>
<feature type="region of interest" description="Disordered" evidence="9">
    <location>
        <begin position="415"/>
        <end position="444"/>
    </location>
</feature>
<keyword evidence="6 8" id="KW-0472">Membrane</keyword>
<evidence type="ECO:0000256" key="2">
    <source>
        <dbReference type="ARBA" id="ARBA00008574"/>
    </source>
</evidence>
<feature type="compositionally biased region" description="Basic and acidic residues" evidence="9">
    <location>
        <begin position="635"/>
        <end position="655"/>
    </location>
</feature>
<dbReference type="PANTHER" id="PTHR22883:SF203">
    <property type="entry name" value="PALMITOYLTRANSFERASE"/>
    <property type="match status" value="1"/>
</dbReference>
<dbReference type="GO" id="GO:0005794">
    <property type="term" value="C:Golgi apparatus"/>
    <property type="evidence" value="ECO:0007669"/>
    <property type="project" value="TreeGrafter"/>
</dbReference>
<dbReference type="GO" id="GO:0006612">
    <property type="term" value="P:protein targeting to membrane"/>
    <property type="evidence" value="ECO:0007669"/>
    <property type="project" value="TreeGrafter"/>
</dbReference>
<keyword evidence="4 8" id="KW-0812">Transmembrane</keyword>
<feature type="region of interest" description="Disordered" evidence="9">
    <location>
        <begin position="468"/>
        <end position="487"/>
    </location>
</feature>
<dbReference type="PROSITE" id="PS50216">
    <property type="entry name" value="DHHC"/>
    <property type="match status" value="1"/>
</dbReference>
<dbReference type="PANTHER" id="PTHR22883">
    <property type="entry name" value="ZINC FINGER DHHC DOMAIN CONTAINING PROTEIN"/>
    <property type="match status" value="1"/>
</dbReference>
<keyword evidence="5 8" id="KW-1133">Transmembrane helix</keyword>
<evidence type="ECO:0000256" key="9">
    <source>
        <dbReference type="SAM" id="MobiDB-lite"/>
    </source>
</evidence>
<feature type="region of interest" description="Disordered" evidence="9">
    <location>
        <begin position="625"/>
        <end position="676"/>
    </location>
</feature>
<keyword evidence="7 8" id="KW-0012">Acyltransferase</keyword>
<evidence type="ECO:0000259" key="10">
    <source>
        <dbReference type="Pfam" id="PF01529"/>
    </source>
</evidence>
<evidence type="ECO:0000256" key="7">
    <source>
        <dbReference type="ARBA" id="ARBA00023315"/>
    </source>
</evidence>
<evidence type="ECO:0000256" key="4">
    <source>
        <dbReference type="ARBA" id="ARBA00022692"/>
    </source>
</evidence>
<dbReference type="GO" id="GO:0016020">
    <property type="term" value="C:membrane"/>
    <property type="evidence" value="ECO:0007669"/>
    <property type="project" value="UniProtKB-SubCell"/>
</dbReference>
<feature type="transmembrane region" description="Helical" evidence="8">
    <location>
        <begin position="44"/>
        <end position="62"/>
    </location>
</feature>
<comment type="catalytic activity">
    <reaction evidence="8">
        <text>L-cysteinyl-[protein] + hexadecanoyl-CoA = S-hexadecanoyl-L-cysteinyl-[protein] + CoA</text>
        <dbReference type="Rhea" id="RHEA:36683"/>
        <dbReference type="Rhea" id="RHEA-COMP:10131"/>
        <dbReference type="Rhea" id="RHEA-COMP:11032"/>
        <dbReference type="ChEBI" id="CHEBI:29950"/>
        <dbReference type="ChEBI" id="CHEBI:57287"/>
        <dbReference type="ChEBI" id="CHEBI:57379"/>
        <dbReference type="ChEBI" id="CHEBI:74151"/>
        <dbReference type="EC" id="2.3.1.225"/>
    </reaction>
</comment>
<accession>A0A843W0V7</accession>
<dbReference type="InterPro" id="IPR001594">
    <property type="entry name" value="Palmitoyltrfase_DHHC"/>
</dbReference>
<comment type="domain">
    <text evidence="8">The DHHC domain is required for palmitoyltransferase activity.</text>
</comment>
<evidence type="ECO:0000256" key="1">
    <source>
        <dbReference type="ARBA" id="ARBA00004141"/>
    </source>
</evidence>
<comment type="caution">
    <text evidence="11">The sequence shown here is derived from an EMBL/GenBank/DDBJ whole genome shotgun (WGS) entry which is preliminary data.</text>
</comment>
<evidence type="ECO:0000256" key="3">
    <source>
        <dbReference type="ARBA" id="ARBA00022679"/>
    </source>
</evidence>
<dbReference type="GO" id="GO:0019706">
    <property type="term" value="F:protein-cysteine S-palmitoyltransferase activity"/>
    <property type="evidence" value="ECO:0007669"/>
    <property type="project" value="UniProtKB-EC"/>
</dbReference>
<feature type="transmembrane region" description="Helical" evidence="8">
    <location>
        <begin position="12"/>
        <end position="32"/>
    </location>
</feature>
<keyword evidence="12" id="KW-1185">Reference proteome</keyword>
<name>A0A843W0V7_COLES</name>
<evidence type="ECO:0000313" key="12">
    <source>
        <dbReference type="Proteomes" id="UP000652761"/>
    </source>
</evidence>
<feature type="compositionally biased region" description="Low complexity" evidence="9">
    <location>
        <begin position="430"/>
        <end position="443"/>
    </location>
</feature>
<protein>
    <recommendedName>
        <fullName evidence="8">S-acyltransferase</fullName>
        <ecNumber evidence="8">2.3.1.225</ecNumber>
    </recommendedName>
    <alternativeName>
        <fullName evidence="8">Palmitoyltransferase</fullName>
    </alternativeName>
</protein>
<evidence type="ECO:0000256" key="5">
    <source>
        <dbReference type="ARBA" id="ARBA00022989"/>
    </source>
</evidence>